<reference evidence="1" key="1">
    <citation type="submission" date="2019-10" db="EMBL/GenBank/DDBJ databases">
        <authorList>
            <person name="Zhang R."/>
            <person name="Pan Y."/>
            <person name="Wang J."/>
            <person name="Ma R."/>
            <person name="Yu S."/>
        </authorList>
    </citation>
    <scope>NUCLEOTIDE SEQUENCE</scope>
    <source>
        <strain evidence="1">LA-IB0</strain>
        <tissue evidence="1">Leaf</tissue>
    </source>
</reference>
<accession>A0AAV6Y0C2</accession>
<gene>
    <name evidence="1" type="ORF">BUALT_Bualt02G0098900</name>
</gene>
<evidence type="ECO:0000313" key="1">
    <source>
        <dbReference type="EMBL" id="KAG8388179.1"/>
    </source>
</evidence>
<dbReference type="EMBL" id="WHWC01000002">
    <property type="protein sequence ID" value="KAG8388179.1"/>
    <property type="molecule type" value="Genomic_DNA"/>
</dbReference>
<dbReference type="PANTHER" id="PTHR38390">
    <property type="entry name" value="OS01G0103900 PROTEIN"/>
    <property type="match status" value="1"/>
</dbReference>
<proteinExistence type="predicted"/>
<evidence type="ECO:0000313" key="2">
    <source>
        <dbReference type="Proteomes" id="UP000826271"/>
    </source>
</evidence>
<sequence length="476" mass="53344">MVFLCFVLDLRSLPLPLLRDLKQSLLQLANYYAISYPKINSSGDTTQSNSKPLFDRIGLCYVFRNRISCSDELKIAYNPHGNFNLRDLHHALNNLPMDAFSPESNDFGAVCKELKLADVLSDKVVYACGGHDKNVARKVILISSCLVDSLDSVNMKALMDAGDKRVSVEFIFVEQTSSHLSDITENINHFGKQIASLENCSFQTCVPDLQVLLGLAKRWFQELKDDVEEPLQARFVFKINLISTLNQMSCNLHTSFNPICDEFISCQDHESQCVLRSFVFRMHSSSSCTCPVTNDDLGALDIIENSVKVGEQTLLHMPSFHDSQKLQKVPSPIDFHAIQRTNLGSLSEGLIMGATYFVTPSTFSDSDENGQSEINIKLFQVVCSVLNSLDQGLICSSNCNIETKMETSFRNYLQLAASEEVEFLLNMLLKILERLEIPRQLNRKASEEAHKETKKRVGVGLGKSLLAVWVVFPFAS</sequence>
<dbReference type="AlphaFoldDB" id="A0AAV6Y0C2"/>
<keyword evidence="2" id="KW-1185">Reference proteome</keyword>
<organism evidence="1 2">
    <name type="scientific">Buddleja alternifolia</name>
    <dbReference type="NCBI Taxonomy" id="168488"/>
    <lineage>
        <taxon>Eukaryota</taxon>
        <taxon>Viridiplantae</taxon>
        <taxon>Streptophyta</taxon>
        <taxon>Embryophyta</taxon>
        <taxon>Tracheophyta</taxon>
        <taxon>Spermatophyta</taxon>
        <taxon>Magnoliopsida</taxon>
        <taxon>eudicotyledons</taxon>
        <taxon>Gunneridae</taxon>
        <taxon>Pentapetalae</taxon>
        <taxon>asterids</taxon>
        <taxon>lamiids</taxon>
        <taxon>Lamiales</taxon>
        <taxon>Scrophulariaceae</taxon>
        <taxon>Buddlejeae</taxon>
        <taxon>Buddleja</taxon>
    </lineage>
</organism>
<protein>
    <submittedName>
        <fullName evidence="1">Uncharacterized protein</fullName>
    </submittedName>
</protein>
<dbReference type="Proteomes" id="UP000826271">
    <property type="component" value="Unassembled WGS sequence"/>
</dbReference>
<comment type="caution">
    <text evidence="1">The sequence shown here is derived from an EMBL/GenBank/DDBJ whole genome shotgun (WGS) entry which is preliminary data.</text>
</comment>
<name>A0AAV6Y0C2_9LAMI</name>
<dbReference type="PANTHER" id="PTHR38390:SF2">
    <property type="entry name" value="OS01G0103900 PROTEIN"/>
    <property type="match status" value="1"/>
</dbReference>